<evidence type="ECO:0000256" key="2">
    <source>
        <dbReference type="PROSITE-ProRule" id="PRU00335"/>
    </source>
</evidence>
<dbReference type="InterPro" id="IPR036271">
    <property type="entry name" value="Tet_transcr_reg_TetR-rel_C_sf"/>
</dbReference>
<proteinExistence type="predicted"/>
<organism evidence="4 5">
    <name type="scientific">Nocardia cyriacigeorgica</name>
    <dbReference type="NCBI Taxonomy" id="135487"/>
    <lineage>
        <taxon>Bacteria</taxon>
        <taxon>Bacillati</taxon>
        <taxon>Actinomycetota</taxon>
        <taxon>Actinomycetes</taxon>
        <taxon>Mycobacteriales</taxon>
        <taxon>Nocardiaceae</taxon>
        <taxon>Nocardia</taxon>
    </lineage>
</organism>
<comment type="caution">
    <text evidence="4">The sequence shown here is derived from an EMBL/GenBank/DDBJ whole genome shotgun (WGS) entry which is preliminary data.</text>
</comment>
<dbReference type="PROSITE" id="PS50977">
    <property type="entry name" value="HTH_TETR_2"/>
    <property type="match status" value="1"/>
</dbReference>
<reference evidence="4 5" key="1">
    <citation type="submission" date="2019-05" db="EMBL/GenBank/DDBJ databases">
        <title>Genomes sequences of two Nocardia cyriacigeorgica environmental isolates, type strains Nocardia asteroides ATCC 19247 and Nocardia cyriacigeorgica DSM 44484.</title>
        <authorList>
            <person name="Vautrin F."/>
            <person name="Bergeron E."/>
            <person name="Dubost A."/>
            <person name="Abrouk D."/>
            <person name="Rodriguez Nava V."/>
            <person name="Pujic P."/>
        </authorList>
    </citation>
    <scope>NUCLEOTIDE SEQUENCE [LARGE SCALE GENOMIC DNA]</scope>
    <source>
        <strain evidence="4 5">EML 446</strain>
    </source>
</reference>
<keyword evidence="1 2" id="KW-0238">DNA-binding</keyword>
<name>A0A5R8NHY0_9NOCA</name>
<gene>
    <name evidence="4" type="ORF">FEK34_21190</name>
</gene>
<sequence>MSTARTRHNYAGRSVQERRAERRALFIEAGLTVFAEKTYAASSISDVCAAAGLSRRQFYEQYTGREALLVDVYDHVQQRARAAFREGLTGAGSAEPRTLIESGMRAYVHAITDDPRCVRVAFVEIVGVSDAVERHRAQVRDEWGAVVAQTAAAVPGVRTPPGGWQLAMAAFIGAVNGAVHRWSQQDPRPPVNDLLEVLSALLLALVLPGTATG</sequence>
<evidence type="ECO:0000313" key="5">
    <source>
        <dbReference type="Proteomes" id="UP000306378"/>
    </source>
</evidence>
<dbReference type="PANTHER" id="PTHR30055:SF226">
    <property type="entry name" value="HTH-TYPE TRANSCRIPTIONAL REGULATOR PKSA"/>
    <property type="match status" value="1"/>
</dbReference>
<dbReference type="RefSeq" id="WP_138450242.1">
    <property type="nucleotide sequence ID" value="NZ_VBUT01000008.1"/>
</dbReference>
<dbReference type="PANTHER" id="PTHR30055">
    <property type="entry name" value="HTH-TYPE TRANSCRIPTIONAL REGULATOR RUTR"/>
    <property type="match status" value="1"/>
</dbReference>
<evidence type="ECO:0000256" key="1">
    <source>
        <dbReference type="ARBA" id="ARBA00023125"/>
    </source>
</evidence>
<dbReference type="Pfam" id="PF00440">
    <property type="entry name" value="TetR_N"/>
    <property type="match status" value="1"/>
</dbReference>
<evidence type="ECO:0000313" key="4">
    <source>
        <dbReference type="EMBL" id="TLF75268.1"/>
    </source>
</evidence>
<dbReference type="EMBL" id="VBUT01000008">
    <property type="protein sequence ID" value="TLF75268.1"/>
    <property type="molecule type" value="Genomic_DNA"/>
</dbReference>
<dbReference type="SUPFAM" id="SSF46689">
    <property type="entry name" value="Homeodomain-like"/>
    <property type="match status" value="1"/>
</dbReference>
<dbReference type="Gene3D" id="1.10.357.10">
    <property type="entry name" value="Tetracycline Repressor, domain 2"/>
    <property type="match status" value="1"/>
</dbReference>
<dbReference type="InterPro" id="IPR009057">
    <property type="entry name" value="Homeodomain-like_sf"/>
</dbReference>
<feature type="domain" description="HTH tetR-type" evidence="3">
    <location>
        <begin position="20"/>
        <end position="80"/>
    </location>
</feature>
<dbReference type="InterPro" id="IPR001647">
    <property type="entry name" value="HTH_TetR"/>
</dbReference>
<dbReference type="SUPFAM" id="SSF48498">
    <property type="entry name" value="Tetracyclin repressor-like, C-terminal domain"/>
    <property type="match status" value="1"/>
</dbReference>
<accession>A0A5R8NHY0</accession>
<dbReference type="AlphaFoldDB" id="A0A5R8NHY0"/>
<feature type="DNA-binding region" description="H-T-H motif" evidence="2">
    <location>
        <begin position="43"/>
        <end position="62"/>
    </location>
</feature>
<dbReference type="Proteomes" id="UP000306378">
    <property type="component" value="Unassembled WGS sequence"/>
</dbReference>
<dbReference type="GO" id="GO:0003700">
    <property type="term" value="F:DNA-binding transcription factor activity"/>
    <property type="evidence" value="ECO:0007669"/>
    <property type="project" value="TreeGrafter"/>
</dbReference>
<evidence type="ECO:0000259" key="3">
    <source>
        <dbReference type="PROSITE" id="PS50977"/>
    </source>
</evidence>
<protein>
    <submittedName>
        <fullName evidence="4">TetR/AcrR family transcriptional regulator</fullName>
    </submittedName>
</protein>
<dbReference type="InterPro" id="IPR050109">
    <property type="entry name" value="HTH-type_TetR-like_transc_reg"/>
</dbReference>
<dbReference type="GO" id="GO:0000976">
    <property type="term" value="F:transcription cis-regulatory region binding"/>
    <property type="evidence" value="ECO:0007669"/>
    <property type="project" value="TreeGrafter"/>
</dbReference>